<comment type="caution">
    <text evidence="20">The sequence shown here is derived from an EMBL/GenBank/DDBJ whole genome shotgun (WGS) entry which is preliminary data.</text>
</comment>
<feature type="transmembrane region" description="Helical" evidence="19">
    <location>
        <begin position="37"/>
        <end position="56"/>
    </location>
</feature>
<dbReference type="GO" id="GO:0008654">
    <property type="term" value="P:phospholipid biosynthetic process"/>
    <property type="evidence" value="ECO:0007669"/>
    <property type="project" value="UniProtKB-KW"/>
</dbReference>
<gene>
    <name evidence="20" type="ORF">BA70_15330</name>
</gene>
<feature type="binding site" evidence="17">
    <location>
        <position position="22"/>
    </location>
    <ligand>
        <name>ATP</name>
        <dbReference type="ChEBI" id="CHEBI:30616"/>
    </ligand>
</feature>
<feature type="binding site" evidence="17">
    <location>
        <position position="34"/>
    </location>
    <ligand>
        <name>ATP</name>
        <dbReference type="ChEBI" id="CHEBI:30616"/>
    </ligand>
</feature>
<feature type="binding site" evidence="18">
    <location>
        <position position="82"/>
    </location>
    <ligand>
        <name>a divalent metal cation</name>
        <dbReference type="ChEBI" id="CHEBI:60240"/>
    </ligand>
</feature>
<feature type="transmembrane region" description="Helical" evidence="19">
    <location>
        <begin position="62"/>
        <end position="81"/>
    </location>
</feature>
<evidence type="ECO:0000313" key="21">
    <source>
        <dbReference type="Proteomes" id="UP000028091"/>
    </source>
</evidence>
<dbReference type="GO" id="GO:0005886">
    <property type="term" value="C:plasma membrane"/>
    <property type="evidence" value="ECO:0007669"/>
    <property type="project" value="UniProtKB-SubCell"/>
</dbReference>
<keyword evidence="10 19" id="KW-1133">Transmembrane helix</keyword>
<keyword evidence="11" id="KW-0443">Lipid metabolism</keyword>
<dbReference type="OrthoDB" id="9789934at2"/>
<dbReference type="GO" id="GO:0016301">
    <property type="term" value="F:kinase activity"/>
    <property type="evidence" value="ECO:0007669"/>
    <property type="project" value="UniProtKB-KW"/>
</dbReference>
<keyword evidence="3" id="KW-1003">Cell membrane</keyword>
<feature type="transmembrane region" description="Helical" evidence="19">
    <location>
        <begin position="102"/>
        <end position="123"/>
    </location>
</feature>
<dbReference type="GO" id="GO:0005524">
    <property type="term" value="F:ATP binding"/>
    <property type="evidence" value="ECO:0007669"/>
    <property type="project" value="UniProtKB-KW"/>
</dbReference>
<evidence type="ECO:0000256" key="3">
    <source>
        <dbReference type="ARBA" id="ARBA00022475"/>
    </source>
</evidence>
<keyword evidence="7 17" id="KW-0547">Nucleotide-binding</keyword>
<dbReference type="GO" id="GO:0046872">
    <property type="term" value="F:metal ion binding"/>
    <property type="evidence" value="ECO:0007669"/>
    <property type="project" value="UniProtKB-KW"/>
</dbReference>
<keyword evidence="13" id="KW-0594">Phospholipid biosynthesis</keyword>
<dbReference type="PROSITE" id="PS01069">
    <property type="entry name" value="DAGK_PROKAR"/>
    <property type="match status" value="1"/>
</dbReference>
<comment type="subcellular location">
    <subcellularLocation>
        <location evidence="1">Cell membrane</location>
        <topology evidence="1">Multi-pass membrane protein</topology>
    </subcellularLocation>
</comment>
<comment type="similarity">
    <text evidence="2">Belongs to the bacterial diacylglycerol kinase family.</text>
</comment>
<dbReference type="RefSeq" id="WP_034319494.1">
    <property type="nucleotide sequence ID" value="NZ_JOTP01000005.1"/>
</dbReference>
<evidence type="ECO:0000256" key="1">
    <source>
        <dbReference type="ARBA" id="ARBA00004651"/>
    </source>
</evidence>
<keyword evidence="18" id="KW-0460">Magnesium</keyword>
<dbReference type="PANTHER" id="PTHR34299:SF1">
    <property type="entry name" value="DIACYLGLYCEROL KINASE"/>
    <property type="match status" value="1"/>
</dbReference>
<feature type="active site" description="Proton acceptor" evidence="15">
    <location>
        <position position="75"/>
    </location>
</feature>
<dbReference type="Pfam" id="PF01219">
    <property type="entry name" value="DAGK_prokar"/>
    <property type="match status" value="1"/>
</dbReference>
<evidence type="ECO:0000256" key="19">
    <source>
        <dbReference type="SAM" id="Phobius"/>
    </source>
</evidence>
<dbReference type="Gene3D" id="1.10.287.3610">
    <property type="match status" value="1"/>
</dbReference>
<accession>A0A081LCT0</accession>
<dbReference type="Proteomes" id="UP000028091">
    <property type="component" value="Unassembled WGS sequence"/>
</dbReference>
<dbReference type="eggNOG" id="COG0818">
    <property type="taxonomic scope" value="Bacteria"/>
</dbReference>
<protein>
    <submittedName>
        <fullName evidence="20">Diacylglycerol kinase</fullName>
    </submittedName>
</protein>
<dbReference type="InterPro" id="IPR000829">
    <property type="entry name" value="DAGK"/>
</dbReference>
<dbReference type="AlphaFoldDB" id="A0A081LCT0"/>
<keyword evidence="21" id="KW-1185">Reference proteome</keyword>
<evidence type="ECO:0000256" key="15">
    <source>
        <dbReference type="PIRSR" id="PIRSR600829-1"/>
    </source>
</evidence>
<proteinExistence type="inferred from homology"/>
<evidence type="ECO:0000256" key="13">
    <source>
        <dbReference type="ARBA" id="ARBA00023209"/>
    </source>
</evidence>
<evidence type="ECO:0000256" key="6">
    <source>
        <dbReference type="ARBA" id="ARBA00022692"/>
    </source>
</evidence>
<keyword evidence="8 20" id="KW-0418">Kinase</keyword>
<evidence type="ECO:0000256" key="16">
    <source>
        <dbReference type="PIRSR" id="PIRSR600829-2"/>
    </source>
</evidence>
<keyword evidence="4" id="KW-0444">Lipid biosynthesis</keyword>
<dbReference type="EMBL" id="JOTP01000005">
    <property type="protein sequence ID" value="KEP27056.1"/>
    <property type="molecule type" value="Genomic_DNA"/>
</dbReference>
<evidence type="ECO:0000256" key="18">
    <source>
        <dbReference type="PIRSR" id="PIRSR600829-4"/>
    </source>
</evidence>
<keyword evidence="14" id="KW-1208">Phospholipid metabolism</keyword>
<dbReference type="CDD" id="cd14265">
    <property type="entry name" value="UDPK_IM_like"/>
    <property type="match status" value="1"/>
</dbReference>
<evidence type="ECO:0000256" key="10">
    <source>
        <dbReference type="ARBA" id="ARBA00022989"/>
    </source>
</evidence>
<reference evidence="20 21" key="1">
    <citation type="submission" date="2012-09" db="EMBL/GenBank/DDBJ databases">
        <title>Genome Sequence of Bacillus sp. DW5-4.</title>
        <authorList>
            <person name="Lai Q."/>
            <person name="Liu Y."/>
            <person name="Shao Z."/>
        </authorList>
    </citation>
    <scope>NUCLEOTIDE SEQUENCE [LARGE SCALE GENOMIC DNA]</scope>
    <source>
        <strain evidence="20 21">DW5-4</strain>
    </source>
</reference>
<evidence type="ECO:0000256" key="14">
    <source>
        <dbReference type="ARBA" id="ARBA00023264"/>
    </source>
</evidence>
<feature type="binding site" evidence="16">
    <location>
        <position position="75"/>
    </location>
    <ligand>
        <name>substrate</name>
    </ligand>
</feature>
<comment type="cofactor">
    <cofactor evidence="18">
        <name>Mg(2+)</name>
        <dbReference type="ChEBI" id="CHEBI:18420"/>
    </cofactor>
    <text evidence="18">Mn(2+), Zn(2+), Cd(2+) and Co(2+) support activity to lesser extents.</text>
</comment>
<evidence type="ECO:0000256" key="12">
    <source>
        <dbReference type="ARBA" id="ARBA00023136"/>
    </source>
</evidence>
<dbReference type="InterPro" id="IPR036945">
    <property type="entry name" value="DAGK_sf"/>
</dbReference>
<dbReference type="PANTHER" id="PTHR34299">
    <property type="entry name" value="DIACYLGLYCEROL KINASE"/>
    <property type="match status" value="1"/>
</dbReference>
<feature type="binding site" evidence="17">
    <location>
        <begin position="91"/>
        <end position="93"/>
    </location>
    <ligand>
        <name>ATP</name>
        <dbReference type="ChEBI" id="CHEBI:30616"/>
    </ligand>
</feature>
<feature type="binding site" evidence="18">
    <location>
        <position position="34"/>
    </location>
    <ligand>
        <name>a divalent metal cation</name>
        <dbReference type="ChEBI" id="CHEBI:60240"/>
    </ligand>
</feature>
<keyword evidence="18" id="KW-0479">Metal-binding</keyword>
<keyword evidence="5" id="KW-0808">Transferase</keyword>
<name>A0A081LCT0_9BACI</name>
<evidence type="ECO:0000256" key="4">
    <source>
        <dbReference type="ARBA" id="ARBA00022516"/>
    </source>
</evidence>
<evidence type="ECO:0000256" key="5">
    <source>
        <dbReference type="ARBA" id="ARBA00022679"/>
    </source>
</evidence>
<evidence type="ECO:0000256" key="2">
    <source>
        <dbReference type="ARBA" id="ARBA00005967"/>
    </source>
</evidence>
<feature type="binding site" evidence="16">
    <location>
        <position position="15"/>
    </location>
    <ligand>
        <name>substrate</name>
    </ligand>
</feature>
<evidence type="ECO:0000313" key="20">
    <source>
        <dbReference type="EMBL" id="KEP27056.1"/>
    </source>
</evidence>
<feature type="binding site" evidence="17">
    <location>
        <position position="15"/>
    </location>
    <ligand>
        <name>ATP</name>
        <dbReference type="ChEBI" id="CHEBI:30616"/>
    </ligand>
</feature>
<sequence length="128" mass="14913">MAFRDHRKKRKPLARFFRSFYYAFRGIWRTFLNERNFRFHTVAAIIVVICGFWFHIEPVEWMIVLLLCGGMFALELVNTAIEHTVDLMTEEKHPLAERAKDAAAGAVCVYATISVMIGLMIFLPKIMQ</sequence>
<feature type="binding site" evidence="17">
    <location>
        <begin position="100"/>
        <end position="101"/>
    </location>
    <ligand>
        <name>ATP</name>
        <dbReference type="ChEBI" id="CHEBI:30616"/>
    </ligand>
</feature>
<dbReference type="InterPro" id="IPR033717">
    <property type="entry name" value="UDPK"/>
</dbReference>
<organism evidence="20 21">
    <name type="scientific">Bacillus zhangzhouensis</name>
    <dbReference type="NCBI Taxonomy" id="1178540"/>
    <lineage>
        <taxon>Bacteria</taxon>
        <taxon>Bacillati</taxon>
        <taxon>Bacillota</taxon>
        <taxon>Bacilli</taxon>
        <taxon>Bacillales</taxon>
        <taxon>Bacillaceae</taxon>
        <taxon>Bacillus</taxon>
    </lineage>
</organism>
<keyword evidence="6 19" id="KW-0812">Transmembrane</keyword>
<evidence type="ECO:0000256" key="7">
    <source>
        <dbReference type="ARBA" id="ARBA00022741"/>
    </source>
</evidence>
<feature type="binding site" evidence="17">
    <location>
        <position position="82"/>
    </location>
    <ligand>
        <name>ATP</name>
        <dbReference type="ChEBI" id="CHEBI:30616"/>
    </ligand>
</feature>
<keyword evidence="12 19" id="KW-0472">Membrane</keyword>
<evidence type="ECO:0000256" key="8">
    <source>
        <dbReference type="ARBA" id="ARBA00022777"/>
    </source>
</evidence>
<evidence type="ECO:0000256" key="17">
    <source>
        <dbReference type="PIRSR" id="PIRSR600829-3"/>
    </source>
</evidence>
<evidence type="ECO:0000256" key="9">
    <source>
        <dbReference type="ARBA" id="ARBA00022840"/>
    </source>
</evidence>
<evidence type="ECO:0000256" key="11">
    <source>
        <dbReference type="ARBA" id="ARBA00023098"/>
    </source>
</evidence>
<keyword evidence="9 17" id="KW-0067">ATP-binding</keyword>